<evidence type="ECO:0000313" key="4">
    <source>
        <dbReference type="Proteomes" id="UP000694415"/>
    </source>
</evidence>
<dbReference type="SUPFAM" id="SSF56672">
    <property type="entry name" value="DNA/RNA polymerases"/>
    <property type="match status" value="1"/>
</dbReference>
<dbReference type="Gene3D" id="3.30.70.270">
    <property type="match status" value="1"/>
</dbReference>
<feature type="region of interest" description="Disordered" evidence="1">
    <location>
        <begin position="1"/>
        <end position="21"/>
    </location>
</feature>
<protein>
    <recommendedName>
        <fullName evidence="2">Reverse transcriptase/retrotransposon-derived protein RNase H-like domain-containing protein</fullName>
    </recommendedName>
</protein>
<feature type="domain" description="Reverse transcriptase/retrotransposon-derived protein RNase H-like" evidence="2">
    <location>
        <begin position="36"/>
        <end position="117"/>
    </location>
</feature>
<dbReference type="Proteomes" id="UP000694415">
    <property type="component" value="Unplaced"/>
</dbReference>
<keyword evidence="4" id="KW-1185">Reference proteome</keyword>
<organism evidence="3 4">
    <name type="scientific">Mus spicilegus</name>
    <name type="common">Mound-building mouse</name>
    <dbReference type="NCBI Taxonomy" id="10103"/>
    <lineage>
        <taxon>Eukaryota</taxon>
        <taxon>Metazoa</taxon>
        <taxon>Chordata</taxon>
        <taxon>Craniata</taxon>
        <taxon>Vertebrata</taxon>
        <taxon>Euteleostomi</taxon>
        <taxon>Mammalia</taxon>
        <taxon>Eutheria</taxon>
        <taxon>Euarchontoglires</taxon>
        <taxon>Glires</taxon>
        <taxon>Rodentia</taxon>
        <taxon>Myomorpha</taxon>
        <taxon>Muroidea</taxon>
        <taxon>Muridae</taxon>
        <taxon>Murinae</taxon>
        <taxon>Mus</taxon>
        <taxon>Mus</taxon>
    </lineage>
</organism>
<dbReference type="InterPro" id="IPR051320">
    <property type="entry name" value="Viral_Replic_Matur_Polypro"/>
</dbReference>
<evidence type="ECO:0000259" key="2">
    <source>
        <dbReference type="Pfam" id="PF17919"/>
    </source>
</evidence>
<dbReference type="PANTHER" id="PTHR33064:SF38">
    <property type="entry name" value="LRRGT00076-LIKE"/>
    <property type="match status" value="1"/>
</dbReference>
<reference evidence="3" key="1">
    <citation type="submission" date="2025-08" db="UniProtKB">
        <authorList>
            <consortium name="Ensembl"/>
        </authorList>
    </citation>
    <scope>IDENTIFICATION</scope>
</reference>
<dbReference type="Pfam" id="PF17919">
    <property type="entry name" value="RT_RNaseH_2"/>
    <property type="match status" value="1"/>
</dbReference>
<dbReference type="InterPro" id="IPR041577">
    <property type="entry name" value="RT_RNaseH_2"/>
</dbReference>
<sequence>MLSTPVGLPIPPTSPPWHQDPTPLYSLTKEKGKFAWTRKHQLAFETLKKALLQAPALALPDLNKPFTLYIDERNGVARGVLTQVLGPWKCLVGYLSKKLDPVASGWPSCLQVIAATAVLERDADKLTMGQNLNVNRLLMFKWTNHVKPRQFLPQSHSFSIKTPSFQASWSNPLSPV</sequence>
<accession>A0A8C6H8Q9</accession>
<dbReference type="InterPro" id="IPR043128">
    <property type="entry name" value="Rev_trsase/Diguanyl_cyclase"/>
</dbReference>
<dbReference type="Ensembl" id="ENSMSIT00000022497.1">
    <property type="protein sequence ID" value="ENSMSIP00000017788.1"/>
    <property type="gene ID" value="ENSMSIG00000015182.1"/>
</dbReference>
<dbReference type="Gene3D" id="3.10.20.370">
    <property type="match status" value="1"/>
</dbReference>
<dbReference type="GeneTree" id="ENSGT01120000271981"/>
<dbReference type="AlphaFoldDB" id="A0A8C6H8Q9"/>
<dbReference type="InterPro" id="IPR043502">
    <property type="entry name" value="DNA/RNA_pol_sf"/>
</dbReference>
<dbReference type="PANTHER" id="PTHR33064">
    <property type="entry name" value="POL PROTEIN"/>
    <property type="match status" value="1"/>
</dbReference>
<proteinExistence type="predicted"/>
<evidence type="ECO:0000313" key="3">
    <source>
        <dbReference type="Ensembl" id="ENSMSIP00000017788.1"/>
    </source>
</evidence>
<reference evidence="3" key="2">
    <citation type="submission" date="2025-09" db="UniProtKB">
        <authorList>
            <consortium name="Ensembl"/>
        </authorList>
    </citation>
    <scope>IDENTIFICATION</scope>
</reference>
<evidence type="ECO:0000256" key="1">
    <source>
        <dbReference type="SAM" id="MobiDB-lite"/>
    </source>
</evidence>
<name>A0A8C6H8Q9_MUSSI</name>